<evidence type="ECO:0000259" key="7">
    <source>
        <dbReference type="PROSITE" id="PS50968"/>
    </source>
</evidence>
<dbReference type="InterPro" id="IPR001078">
    <property type="entry name" value="2-oxoacid_DH_actylTfrase"/>
</dbReference>
<evidence type="ECO:0000256" key="4">
    <source>
        <dbReference type="ARBA" id="ARBA00022823"/>
    </source>
</evidence>
<comment type="cofactor">
    <cofactor evidence="1">
        <name>(R)-lipoate</name>
        <dbReference type="ChEBI" id="CHEBI:83088"/>
    </cofactor>
</comment>
<evidence type="ECO:0000256" key="5">
    <source>
        <dbReference type="ARBA" id="ARBA00023315"/>
    </source>
</evidence>
<dbReference type="OrthoDB" id="56234at2157"/>
<dbReference type="InterPro" id="IPR036625">
    <property type="entry name" value="E3-bd_dom_sf"/>
</dbReference>
<dbReference type="PATRIC" id="fig|1227457.3.peg.874"/>
<sequence length="520" mass="55769">MGYVVKMPKLGLEMEEGIILDWYIEEDNTVEEGEAIAEIESEKTVAEIDAREGGVLRLLEVEEGATVPPGTPIGIIADAGEDIADLEAEFESEGSSEPTESQATADETTEESPESAKGQTDTIGGESTNIKASPRAERRAEELGIDLTVVNGSGPQGAITADDVEAASDTQAESEQVRASPRAEQRADELGVDLTEVSGSGPQGAITADDVEAVDEEVQAEQTSERIFAAPRVRQLAREHGLDINTLSGSGANGRITESDVRMAADESDITVASSEASGTSAETQPTPTGRTIREEKSFDGMRRTISNRLSQSYQNAVHVTEHREVDAEALLEAVEAAADAVESDISMPDLLLLAVSASLAEHPDFNATFEDDLHRLYEEHNVCIAVDVEAGLITPVLRQVNDKSIERIATERRELTEKALSGEYTMDDLQGGTFTVTNLGLLGVESFDPIINPPQVAILGVNAIQQRPVPDGNGVAFRSQLPLDLSFDHRVVDGADAARFLETLTEYIKNPLPLLFNSM</sequence>
<dbReference type="PANTHER" id="PTHR43178:SF5">
    <property type="entry name" value="LIPOAMIDE ACYLTRANSFERASE COMPONENT OF BRANCHED-CHAIN ALPHA-KETO ACID DEHYDROGENASE COMPLEX, MITOCHONDRIAL"/>
    <property type="match status" value="1"/>
</dbReference>
<feature type="domain" description="Lipoyl-binding" evidence="7">
    <location>
        <begin position="2"/>
        <end position="77"/>
    </location>
</feature>
<feature type="domain" description="Peripheral subunit-binding (PSBD)" evidence="8">
    <location>
        <begin position="228"/>
        <end position="265"/>
    </location>
</feature>
<dbReference type="Pfam" id="PF02817">
    <property type="entry name" value="E3_binding"/>
    <property type="match status" value="3"/>
</dbReference>
<comment type="similarity">
    <text evidence="2">Belongs to the 2-oxoacid dehydrogenase family.</text>
</comment>
<accession>M0NF97</accession>
<evidence type="ECO:0000313" key="9">
    <source>
        <dbReference type="EMBL" id="EMA55779.1"/>
    </source>
</evidence>
<protein>
    <submittedName>
        <fullName evidence="9">Dihydrolipoamide S-acyltransferase</fullName>
    </submittedName>
</protein>
<dbReference type="InterPro" id="IPR004167">
    <property type="entry name" value="PSBD"/>
</dbReference>
<dbReference type="Proteomes" id="UP000011680">
    <property type="component" value="Unassembled WGS sequence"/>
</dbReference>
<name>M0NF97_9EURY</name>
<dbReference type="InterPro" id="IPR050743">
    <property type="entry name" value="2-oxoacid_DH_E2_comp"/>
</dbReference>
<feature type="compositionally biased region" description="Polar residues" evidence="6">
    <location>
        <begin position="95"/>
        <end position="106"/>
    </location>
</feature>
<dbReference type="CDD" id="cd06849">
    <property type="entry name" value="lipoyl_domain"/>
    <property type="match status" value="1"/>
</dbReference>
<feature type="compositionally biased region" description="Low complexity" evidence="6">
    <location>
        <begin position="273"/>
        <end position="284"/>
    </location>
</feature>
<feature type="region of interest" description="Disordered" evidence="6">
    <location>
        <begin position="164"/>
        <end position="187"/>
    </location>
</feature>
<keyword evidence="5 9" id="KW-0012">Acyltransferase</keyword>
<evidence type="ECO:0000259" key="8">
    <source>
        <dbReference type="PROSITE" id="PS51826"/>
    </source>
</evidence>
<dbReference type="GO" id="GO:0031405">
    <property type="term" value="F:lipoic acid binding"/>
    <property type="evidence" value="ECO:0007669"/>
    <property type="project" value="TreeGrafter"/>
</dbReference>
<feature type="domain" description="Peripheral subunit-binding (PSBD)" evidence="8">
    <location>
        <begin position="131"/>
        <end position="168"/>
    </location>
</feature>
<feature type="compositionally biased region" description="Polar residues" evidence="6">
    <location>
        <begin position="117"/>
        <end position="131"/>
    </location>
</feature>
<dbReference type="PANTHER" id="PTHR43178">
    <property type="entry name" value="DIHYDROLIPOAMIDE ACETYLTRANSFERASE COMPONENT OF PYRUVATE DEHYDROGENASE COMPLEX"/>
    <property type="match status" value="1"/>
</dbReference>
<evidence type="ECO:0000256" key="1">
    <source>
        <dbReference type="ARBA" id="ARBA00001938"/>
    </source>
</evidence>
<keyword evidence="10" id="KW-1185">Reference proteome</keyword>
<dbReference type="GO" id="GO:0016407">
    <property type="term" value="F:acetyltransferase activity"/>
    <property type="evidence" value="ECO:0007669"/>
    <property type="project" value="TreeGrafter"/>
</dbReference>
<dbReference type="InterPro" id="IPR003016">
    <property type="entry name" value="2-oxoA_DH_lipoyl-BS"/>
</dbReference>
<feature type="region of interest" description="Disordered" evidence="6">
    <location>
        <begin position="269"/>
        <end position="292"/>
    </location>
</feature>
<dbReference type="RefSeq" id="WP_007738257.1">
    <property type="nucleotide sequence ID" value="NZ_AOMF01000103.1"/>
</dbReference>
<evidence type="ECO:0000256" key="2">
    <source>
        <dbReference type="ARBA" id="ARBA00007317"/>
    </source>
</evidence>
<dbReference type="InterPro" id="IPR023213">
    <property type="entry name" value="CAT-like_dom_sf"/>
</dbReference>
<dbReference type="STRING" id="1227457.C451_04848"/>
<dbReference type="SUPFAM" id="SSF52777">
    <property type="entry name" value="CoA-dependent acyltransferases"/>
    <property type="match status" value="1"/>
</dbReference>
<evidence type="ECO:0000256" key="6">
    <source>
        <dbReference type="SAM" id="MobiDB-lite"/>
    </source>
</evidence>
<dbReference type="AlphaFoldDB" id="M0NF97"/>
<dbReference type="eggNOG" id="arCOG01706">
    <property type="taxonomic scope" value="Archaea"/>
</dbReference>
<organism evidence="9 10">
    <name type="scientific">Halococcus thailandensis JCM 13552</name>
    <dbReference type="NCBI Taxonomy" id="1227457"/>
    <lineage>
        <taxon>Archaea</taxon>
        <taxon>Methanobacteriati</taxon>
        <taxon>Methanobacteriota</taxon>
        <taxon>Stenosarchaea group</taxon>
        <taxon>Halobacteria</taxon>
        <taxon>Halobacteriales</taxon>
        <taxon>Halococcaceae</taxon>
        <taxon>Halococcus</taxon>
    </lineage>
</organism>
<gene>
    <name evidence="9" type="ORF">C451_04848</name>
</gene>
<dbReference type="Gene3D" id="2.40.50.100">
    <property type="match status" value="1"/>
</dbReference>
<dbReference type="Pfam" id="PF00198">
    <property type="entry name" value="2-oxoacid_dh"/>
    <property type="match status" value="1"/>
</dbReference>
<comment type="caution">
    <text evidence="9">The sequence shown here is derived from an EMBL/GenBank/DDBJ whole genome shotgun (WGS) entry which is preliminary data.</text>
</comment>
<dbReference type="InterPro" id="IPR011053">
    <property type="entry name" value="Single_hybrid_motif"/>
</dbReference>
<feature type="region of interest" description="Disordered" evidence="6">
    <location>
        <begin position="89"/>
        <end position="138"/>
    </location>
</feature>
<dbReference type="PROSITE" id="PS00189">
    <property type="entry name" value="LIPOYL"/>
    <property type="match status" value="1"/>
</dbReference>
<dbReference type="PROSITE" id="PS51826">
    <property type="entry name" value="PSBD"/>
    <property type="match status" value="3"/>
</dbReference>
<dbReference type="PROSITE" id="PS50968">
    <property type="entry name" value="BIOTINYL_LIPOYL"/>
    <property type="match status" value="1"/>
</dbReference>
<keyword evidence="4" id="KW-0450">Lipoyl</keyword>
<keyword evidence="3 9" id="KW-0808">Transferase</keyword>
<dbReference type="InterPro" id="IPR000089">
    <property type="entry name" value="Biotin_lipoyl"/>
</dbReference>
<dbReference type="SUPFAM" id="SSF51230">
    <property type="entry name" value="Single hybrid motif"/>
    <property type="match status" value="1"/>
</dbReference>
<dbReference type="Gene3D" id="3.30.559.10">
    <property type="entry name" value="Chloramphenicol acetyltransferase-like domain"/>
    <property type="match status" value="1"/>
</dbReference>
<evidence type="ECO:0000313" key="10">
    <source>
        <dbReference type="Proteomes" id="UP000011680"/>
    </source>
</evidence>
<evidence type="ECO:0000256" key="3">
    <source>
        <dbReference type="ARBA" id="ARBA00022679"/>
    </source>
</evidence>
<dbReference type="SUPFAM" id="SSF47005">
    <property type="entry name" value="Peripheral subunit-binding domain of 2-oxo acid dehydrogenase complex"/>
    <property type="match status" value="3"/>
</dbReference>
<reference evidence="9 10" key="1">
    <citation type="journal article" date="2014" name="PLoS Genet.">
        <title>Phylogenetically driven sequencing of extremely halophilic archaea reveals strategies for static and dynamic osmo-response.</title>
        <authorList>
            <person name="Becker E.A."/>
            <person name="Seitzer P.M."/>
            <person name="Tritt A."/>
            <person name="Larsen D."/>
            <person name="Krusor M."/>
            <person name="Yao A.I."/>
            <person name="Wu D."/>
            <person name="Madern D."/>
            <person name="Eisen J.A."/>
            <person name="Darling A.E."/>
            <person name="Facciotti M.T."/>
        </authorList>
    </citation>
    <scope>NUCLEOTIDE SEQUENCE [LARGE SCALE GENOMIC DNA]</scope>
    <source>
        <strain evidence="9 10">JCM 13552</strain>
    </source>
</reference>
<dbReference type="GO" id="GO:0005737">
    <property type="term" value="C:cytoplasm"/>
    <property type="evidence" value="ECO:0007669"/>
    <property type="project" value="TreeGrafter"/>
</dbReference>
<dbReference type="Pfam" id="PF00364">
    <property type="entry name" value="Biotin_lipoyl"/>
    <property type="match status" value="1"/>
</dbReference>
<dbReference type="EMBL" id="AOMF01000103">
    <property type="protein sequence ID" value="EMA55779.1"/>
    <property type="molecule type" value="Genomic_DNA"/>
</dbReference>
<proteinExistence type="inferred from homology"/>
<dbReference type="Gene3D" id="4.10.320.10">
    <property type="entry name" value="E3-binding domain"/>
    <property type="match status" value="3"/>
</dbReference>
<feature type="domain" description="Peripheral subunit-binding (PSBD)" evidence="8">
    <location>
        <begin position="178"/>
        <end position="215"/>
    </location>
</feature>